<reference evidence="1 2" key="2">
    <citation type="journal article" date="2022" name="Mol. Ecol. Resour.">
        <title>The genomes of chicory, endive, great burdock and yacon provide insights into Asteraceae paleo-polyploidization history and plant inulin production.</title>
        <authorList>
            <person name="Fan W."/>
            <person name="Wang S."/>
            <person name="Wang H."/>
            <person name="Wang A."/>
            <person name="Jiang F."/>
            <person name="Liu H."/>
            <person name="Zhao H."/>
            <person name="Xu D."/>
            <person name="Zhang Y."/>
        </authorList>
    </citation>
    <scope>NUCLEOTIDE SEQUENCE [LARGE SCALE GENOMIC DNA]</scope>
    <source>
        <strain evidence="2">cv. Yunnan</strain>
        <tissue evidence="1">Leaves</tissue>
    </source>
</reference>
<protein>
    <submittedName>
        <fullName evidence="1">Uncharacterized protein</fullName>
    </submittedName>
</protein>
<dbReference type="Proteomes" id="UP001056120">
    <property type="component" value="Linkage Group LG08"/>
</dbReference>
<name>A0ACB9IES2_9ASTR</name>
<comment type="caution">
    <text evidence="1">The sequence shown here is derived from an EMBL/GenBank/DDBJ whole genome shotgun (WGS) entry which is preliminary data.</text>
</comment>
<sequence>MGNESQKADSGALELHKVFELIAEGENIPVHFDKELKLLKERKIERPTLITQDRLVFYLGSSSLRNRWPYFSSKEIGMH</sequence>
<proteinExistence type="predicted"/>
<organism evidence="1 2">
    <name type="scientific">Smallanthus sonchifolius</name>
    <dbReference type="NCBI Taxonomy" id="185202"/>
    <lineage>
        <taxon>Eukaryota</taxon>
        <taxon>Viridiplantae</taxon>
        <taxon>Streptophyta</taxon>
        <taxon>Embryophyta</taxon>
        <taxon>Tracheophyta</taxon>
        <taxon>Spermatophyta</taxon>
        <taxon>Magnoliopsida</taxon>
        <taxon>eudicotyledons</taxon>
        <taxon>Gunneridae</taxon>
        <taxon>Pentapetalae</taxon>
        <taxon>asterids</taxon>
        <taxon>campanulids</taxon>
        <taxon>Asterales</taxon>
        <taxon>Asteraceae</taxon>
        <taxon>Asteroideae</taxon>
        <taxon>Heliantheae alliance</taxon>
        <taxon>Millerieae</taxon>
        <taxon>Smallanthus</taxon>
    </lineage>
</organism>
<dbReference type="EMBL" id="CM042025">
    <property type="protein sequence ID" value="KAI3806173.1"/>
    <property type="molecule type" value="Genomic_DNA"/>
</dbReference>
<keyword evidence="2" id="KW-1185">Reference proteome</keyword>
<reference evidence="2" key="1">
    <citation type="journal article" date="2022" name="Mol. Ecol. Resour.">
        <title>The genomes of chicory, endive, great burdock and yacon provide insights into Asteraceae palaeo-polyploidization history and plant inulin production.</title>
        <authorList>
            <person name="Fan W."/>
            <person name="Wang S."/>
            <person name="Wang H."/>
            <person name="Wang A."/>
            <person name="Jiang F."/>
            <person name="Liu H."/>
            <person name="Zhao H."/>
            <person name="Xu D."/>
            <person name="Zhang Y."/>
        </authorList>
    </citation>
    <scope>NUCLEOTIDE SEQUENCE [LARGE SCALE GENOMIC DNA]</scope>
    <source>
        <strain evidence="2">cv. Yunnan</strain>
    </source>
</reference>
<evidence type="ECO:0000313" key="1">
    <source>
        <dbReference type="EMBL" id="KAI3806173.1"/>
    </source>
</evidence>
<gene>
    <name evidence="1" type="ORF">L1987_22068</name>
</gene>
<accession>A0ACB9IES2</accession>
<evidence type="ECO:0000313" key="2">
    <source>
        <dbReference type="Proteomes" id="UP001056120"/>
    </source>
</evidence>